<dbReference type="GO" id="GO:0045180">
    <property type="term" value="C:basal cortex"/>
    <property type="evidence" value="ECO:0007669"/>
    <property type="project" value="TreeGrafter"/>
</dbReference>
<feature type="domain" description="TOG" evidence="19">
    <location>
        <begin position="319"/>
        <end position="551"/>
    </location>
</feature>
<feature type="compositionally biased region" description="Basic and acidic residues" evidence="18">
    <location>
        <begin position="1184"/>
        <end position="1197"/>
    </location>
</feature>
<feature type="domain" description="TOG" evidence="19">
    <location>
        <begin position="1"/>
        <end position="232"/>
    </location>
</feature>
<feature type="domain" description="TOG" evidence="19">
    <location>
        <begin position="870"/>
        <end position="1107"/>
    </location>
</feature>
<evidence type="ECO:0000256" key="1">
    <source>
        <dbReference type="ARBA" id="ARBA00004186"/>
    </source>
</evidence>
<dbReference type="GO" id="GO:0040001">
    <property type="term" value="P:establishment of mitotic spindle localization"/>
    <property type="evidence" value="ECO:0007669"/>
    <property type="project" value="TreeGrafter"/>
</dbReference>
<keyword evidence="10" id="KW-0677">Repeat</keyword>
<dbReference type="FunFam" id="1.25.10.10:FF:000006">
    <property type="entry name" value="CLIP-associating protein 1 isoform 2"/>
    <property type="match status" value="1"/>
</dbReference>
<keyword evidence="6" id="KW-0158">Chromosome</keyword>
<feature type="compositionally biased region" description="Polar residues" evidence="18">
    <location>
        <begin position="571"/>
        <end position="597"/>
    </location>
</feature>
<comment type="caution">
    <text evidence="20">The sequence shown here is derived from an EMBL/GenBank/DDBJ whole genome shotgun (WGS) entry which is preliminary data.</text>
</comment>
<dbReference type="GO" id="GO:0007026">
    <property type="term" value="P:negative regulation of microtubule depolymerization"/>
    <property type="evidence" value="ECO:0007669"/>
    <property type="project" value="UniProtKB-ARBA"/>
</dbReference>
<dbReference type="GO" id="GO:0005881">
    <property type="term" value="C:cytoplasmic microtubule"/>
    <property type="evidence" value="ECO:0007669"/>
    <property type="project" value="TreeGrafter"/>
</dbReference>
<feature type="region of interest" description="Disordered" evidence="18">
    <location>
        <begin position="1184"/>
        <end position="1222"/>
    </location>
</feature>
<feature type="compositionally biased region" description="Low complexity" evidence="18">
    <location>
        <begin position="668"/>
        <end position="697"/>
    </location>
</feature>
<evidence type="ECO:0000256" key="9">
    <source>
        <dbReference type="ARBA" id="ARBA00022701"/>
    </source>
</evidence>
<keyword evidence="12" id="KW-0995">Kinetochore</keyword>
<feature type="non-terminal residue" evidence="20">
    <location>
        <position position="1"/>
    </location>
</feature>
<dbReference type="GO" id="GO:0051301">
    <property type="term" value="P:cell division"/>
    <property type="evidence" value="ECO:0007669"/>
    <property type="project" value="UniProtKB-KW"/>
</dbReference>
<comment type="similarity">
    <text evidence="5">Belongs to the CLASP family.</text>
</comment>
<keyword evidence="16" id="KW-0137">Centromere</keyword>
<dbReference type="FunFam" id="1.25.10.10:FF:000031">
    <property type="entry name" value="CLIP-associating protein 1 isoform 2"/>
    <property type="match status" value="1"/>
</dbReference>
<proteinExistence type="inferred from homology"/>
<keyword evidence="8" id="KW-0132">Cell division</keyword>
<feature type="compositionally biased region" description="Low complexity" evidence="18">
    <location>
        <begin position="548"/>
        <end position="567"/>
    </location>
</feature>
<gene>
    <name evidence="20" type="primary">Clasp1</name>
    <name evidence="20" type="ORF">RHICYA_R11371</name>
</gene>
<dbReference type="EMBL" id="VXBP01003707">
    <property type="protein sequence ID" value="NXN95946.1"/>
    <property type="molecule type" value="Genomic_DNA"/>
</dbReference>
<evidence type="ECO:0000256" key="12">
    <source>
        <dbReference type="ARBA" id="ARBA00022838"/>
    </source>
</evidence>
<dbReference type="InterPro" id="IPR011989">
    <property type="entry name" value="ARM-like"/>
</dbReference>
<evidence type="ECO:0000256" key="6">
    <source>
        <dbReference type="ARBA" id="ARBA00022454"/>
    </source>
</evidence>
<name>A0A7L1N9W3_RHICY</name>
<dbReference type="GO" id="GO:0090307">
    <property type="term" value="P:mitotic spindle assembly"/>
    <property type="evidence" value="ECO:0007669"/>
    <property type="project" value="TreeGrafter"/>
</dbReference>
<dbReference type="Pfam" id="PF21040">
    <property type="entry name" value="CEP104-like_TOG"/>
    <property type="match status" value="1"/>
</dbReference>
<feature type="compositionally biased region" description="Polar residues" evidence="18">
    <location>
        <begin position="1102"/>
        <end position="1117"/>
    </location>
</feature>
<feature type="region of interest" description="Disordered" evidence="18">
    <location>
        <begin position="840"/>
        <end position="861"/>
    </location>
</feature>
<feature type="compositionally biased region" description="Polar residues" evidence="18">
    <location>
        <begin position="773"/>
        <end position="785"/>
    </location>
</feature>
<evidence type="ECO:0000313" key="21">
    <source>
        <dbReference type="Proteomes" id="UP000565785"/>
    </source>
</evidence>
<keyword evidence="9" id="KW-0493">Microtubule</keyword>
<evidence type="ECO:0000256" key="5">
    <source>
        <dbReference type="ARBA" id="ARBA00009549"/>
    </source>
</evidence>
<feature type="non-terminal residue" evidence="20">
    <location>
        <position position="1493"/>
    </location>
</feature>
<evidence type="ECO:0000256" key="3">
    <source>
        <dbReference type="ARBA" id="ARBA00004601"/>
    </source>
</evidence>
<feature type="region of interest" description="Disordered" evidence="18">
    <location>
        <begin position="543"/>
        <end position="798"/>
    </location>
</feature>
<keyword evidence="15" id="KW-0131">Cell cycle</keyword>
<evidence type="ECO:0000256" key="15">
    <source>
        <dbReference type="ARBA" id="ARBA00023306"/>
    </source>
</evidence>
<dbReference type="InterPro" id="IPR016024">
    <property type="entry name" value="ARM-type_fold"/>
</dbReference>
<evidence type="ECO:0000256" key="17">
    <source>
        <dbReference type="PROSITE-ProRule" id="PRU00103"/>
    </source>
</evidence>
<evidence type="ECO:0000256" key="7">
    <source>
        <dbReference type="ARBA" id="ARBA00022490"/>
    </source>
</evidence>
<evidence type="ECO:0000313" key="20">
    <source>
        <dbReference type="EMBL" id="NXN95946.1"/>
    </source>
</evidence>
<sequence>MEPSMEYCLAQVLQKDVGKRLQVGQELIDYFSDKQKSADLEHDQTMLDKMVDGLATSWVNSSNYKVVLLGIDILSALVSRLQDRFKAQIGTVLPSLLDRLGDSKDSVREQDQTLLLKIMEQAANPQYVWDRMLGGFKHKNFRTREGICLCLIATLNASGAQSLTLSKIVPHICNLLGDPNSQVRDAAINSLVEIYRHVGERVRADLSKKGLPQSRLNVIFTKFDEVQKSGNMIQSSGDKIFDDEDSVDGNRPSSASSSTSSKAPANSRRVGMGTTRRLGSAALGSKSSTAKEGAGAVDEEDFIKAFEDVPTVQIYSSRDLEESINKIREILSDDKHDWEQRVSALKKIRSLLLAGAAEYDNFFQHLRLLDGAFKLSAKDLRSQVVREACITLGHLSSVLGNKFDHGAEAIMPTIFNLIPNSAKVMATSGVVAVRLIIRHTHIPRLIPIITSNCTSKSVAVRRRCFEFLDLLLQEWQTHSLERHISVLSETIKKGIHDADSEARIEARKCYWGFHGHFSREAEHLYHTLESSYQKALQSHLKNSDSIVSLPQSDRSSSSSQESLNRPLSAKRSPTGSTVSRASTVSTKSVSTPGSLQRSRSDVDVNAAASAKSKVTSSGSSSPFSSAAALPPGSYASLGRIRTRRQSSGSATSITSMPADTRGRSRAKVVSQSQPGSRSSSPGKLLGSTYSGLSGGTSRVQQVPSSSEKRSKIPRSQGCSRETSPSRIGLARSSRIPRPSMSQGCSRDTSRESSRDTSPARGFPPLASRRHSRSTSALSTADSVGQSDRFGLGQPGRMPASVNAMRVLSTSTDLEAAVADALLLGDSRSKKKPVRRRYEPYGMYSDDDANSDASSACSERSYGSRNGSIPHYLRQTEDVAEVLNHCASSNWSERKEGLIGLQNLLKSQRTLSRVELKRLCEIFTRMFADPHSKVFSMFLETLVDFIIIHKDDLQDWLFVLLTQLLKKMGADLLGSVQAKVQKALDVTRDSFPFDQQFNILMRFIVDQTQTPNLKVKVAILKYIESLARQMDPTDFVNSSETRLAVSRIITWTTEPKSSDVRKAAQIVLISLFELNTPEFTMLLGALPKTFQDGATKLLHNHLKNSSNTSVGSPSNTLGRTPSRHSSSRTSPLTSPTNCSHGGLSPSMLDYDTENLNSDEIYSSLRGVTEAIEKFSFRSQEDLNEPIKRDGKKDCDIVSRDGGLAVPSSDVRGRPRTREYNPYPYTDTINTYDKTALKEAVFDDDMDQLRDEVPIDHSDLVADLLKELSNHNERVEERKGALLELLKITREDNLGVWEEHFKTILLLLLETLGDKDHSIRALALRVLREILRNQPARFKNYAELTIMKTLEAHKDSHKEVVRAAEEAASTLASSIHPEQCIKVLCPIIQTADYPINLAAIKMQTKVIERISKESLHQLLPDIIPGLLQGYDNTESSVRKASVFCLVAIYSVIGEELKPHLAQLTGSKMKLLNLYIKRAQTTNSNSSSSSDVSTHS</sequence>
<dbReference type="GO" id="GO:0005876">
    <property type="term" value="C:spindle microtubule"/>
    <property type="evidence" value="ECO:0007669"/>
    <property type="project" value="TreeGrafter"/>
</dbReference>
<evidence type="ECO:0000256" key="16">
    <source>
        <dbReference type="ARBA" id="ARBA00023328"/>
    </source>
</evidence>
<dbReference type="Gene3D" id="1.25.10.10">
    <property type="entry name" value="Leucine-rich Repeat Variant"/>
    <property type="match status" value="4"/>
</dbReference>
<reference evidence="20 21" key="1">
    <citation type="submission" date="2019-09" db="EMBL/GenBank/DDBJ databases">
        <title>Bird 10,000 Genomes (B10K) Project - Family phase.</title>
        <authorList>
            <person name="Zhang G."/>
        </authorList>
    </citation>
    <scope>NUCLEOTIDE SEQUENCE [LARGE SCALE GENOMIC DNA]</scope>
    <source>
        <strain evidence="20">B10K-DU-002-35</strain>
        <tissue evidence="20">Muscle</tissue>
    </source>
</reference>
<dbReference type="InterPro" id="IPR021133">
    <property type="entry name" value="HEAT_type_2"/>
</dbReference>
<dbReference type="PROSITE" id="PS50077">
    <property type="entry name" value="HEAT_REPEAT"/>
    <property type="match status" value="1"/>
</dbReference>
<dbReference type="OrthoDB" id="46159at2759"/>
<evidence type="ECO:0000256" key="13">
    <source>
        <dbReference type="ARBA" id="ARBA00023034"/>
    </source>
</evidence>
<keyword evidence="14" id="KW-0206">Cytoskeleton</keyword>
<feature type="compositionally biased region" description="Low complexity" evidence="18">
    <location>
        <begin position="253"/>
        <end position="267"/>
    </location>
</feature>
<dbReference type="GO" id="GO:0005813">
    <property type="term" value="C:centrosome"/>
    <property type="evidence" value="ECO:0007669"/>
    <property type="project" value="UniProtKB-SubCell"/>
</dbReference>
<evidence type="ECO:0000256" key="2">
    <source>
        <dbReference type="ARBA" id="ARBA00004300"/>
    </source>
</evidence>
<dbReference type="Proteomes" id="UP000565785">
    <property type="component" value="Unassembled WGS sequence"/>
</dbReference>
<evidence type="ECO:0000256" key="14">
    <source>
        <dbReference type="ARBA" id="ARBA00023212"/>
    </source>
</evidence>
<dbReference type="GO" id="GO:0030010">
    <property type="term" value="P:establishment of cell polarity"/>
    <property type="evidence" value="ECO:0007669"/>
    <property type="project" value="UniProtKB-ARBA"/>
</dbReference>
<dbReference type="GO" id="GO:0072686">
    <property type="term" value="C:mitotic spindle"/>
    <property type="evidence" value="ECO:0007669"/>
    <property type="project" value="TreeGrafter"/>
</dbReference>
<comment type="subcellular location">
    <subcellularLocation>
        <location evidence="4">Chromosome</location>
        <location evidence="4">Centromere</location>
        <location evidence="4">Kinetochore</location>
    </subcellularLocation>
    <subcellularLocation>
        <location evidence="2">Cytoplasm</location>
        <location evidence="2">Cytoskeleton</location>
        <location evidence="2">Microtubule organizing center</location>
        <location evidence="2">Centrosome</location>
    </subcellularLocation>
    <subcellularLocation>
        <location evidence="1">Cytoplasm</location>
        <location evidence="1">Cytoskeleton</location>
        <location evidence="1">Spindle</location>
    </subcellularLocation>
    <subcellularLocation>
        <location evidence="3">Golgi apparatus</location>
        <location evidence="3">trans-Golgi network</location>
    </subcellularLocation>
</comment>
<dbReference type="Pfam" id="PF23271">
    <property type="entry name" value="HEAT_GCN1"/>
    <property type="match status" value="1"/>
</dbReference>
<organism evidence="20 21">
    <name type="scientific">Rhinopomastus cyanomelas</name>
    <name type="common">Common scimitarbill</name>
    <dbReference type="NCBI Taxonomy" id="113115"/>
    <lineage>
        <taxon>Eukaryota</taxon>
        <taxon>Metazoa</taxon>
        <taxon>Chordata</taxon>
        <taxon>Craniata</taxon>
        <taxon>Vertebrata</taxon>
        <taxon>Euteleostomi</taxon>
        <taxon>Archelosauria</taxon>
        <taxon>Archosauria</taxon>
        <taxon>Dinosauria</taxon>
        <taxon>Saurischia</taxon>
        <taxon>Theropoda</taxon>
        <taxon>Coelurosauria</taxon>
        <taxon>Aves</taxon>
        <taxon>Neognathae</taxon>
        <taxon>Neoaves</taxon>
        <taxon>Telluraves</taxon>
        <taxon>Coraciimorphae</taxon>
        <taxon>Bucerotiformes</taxon>
        <taxon>Rhinopomastidae</taxon>
        <taxon>Rhinopomastus</taxon>
    </lineage>
</organism>
<dbReference type="FunFam" id="1.25.10.10:FF:000005">
    <property type="entry name" value="CLIP-associating protein 1 isoform 2"/>
    <property type="match status" value="1"/>
</dbReference>
<feature type="compositionally biased region" description="Polar residues" evidence="18">
    <location>
        <begin position="645"/>
        <end position="657"/>
    </location>
</feature>
<evidence type="ECO:0000256" key="18">
    <source>
        <dbReference type="SAM" id="MobiDB-lite"/>
    </source>
</evidence>
<feature type="repeat" description="HEAT" evidence="17">
    <location>
        <begin position="168"/>
        <end position="206"/>
    </location>
</feature>
<feature type="region of interest" description="Disordered" evidence="18">
    <location>
        <begin position="234"/>
        <end position="292"/>
    </location>
</feature>
<feature type="compositionally biased region" description="Low complexity" evidence="18">
    <location>
        <begin position="1126"/>
        <end position="1135"/>
    </location>
</feature>
<keyword evidence="7" id="KW-0963">Cytoplasm</keyword>
<dbReference type="SMART" id="SM01349">
    <property type="entry name" value="TOG"/>
    <property type="match status" value="4"/>
</dbReference>
<evidence type="ECO:0000259" key="19">
    <source>
        <dbReference type="SMART" id="SM01349"/>
    </source>
</evidence>
<evidence type="ECO:0000256" key="8">
    <source>
        <dbReference type="ARBA" id="ARBA00022618"/>
    </source>
</evidence>
<dbReference type="Pfam" id="PF21041">
    <property type="entry name" value="XMAP215_CLASP_TOG"/>
    <property type="match status" value="1"/>
</dbReference>
<feature type="compositionally biased region" description="Polar residues" evidence="18">
    <location>
        <begin position="716"/>
        <end position="725"/>
    </location>
</feature>
<dbReference type="InterPro" id="IPR048491">
    <property type="entry name" value="XMAP215_CLASP_TOG"/>
</dbReference>
<protein>
    <submittedName>
        <fullName evidence="20">CLAP1 protein</fullName>
    </submittedName>
</protein>
<keyword evidence="13" id="KW-0333">Golgi apparatus</keyword>
<dbReference type="PANTHER" id="PTHR21567">
    <property type="entry name" value="CLASP"/>
    <property type="match status" value="1"/>
</dbReference>
<dbReference type="GO" id="GO:0005794">
    <property type="term" value="C:Golgi apparatus"/>
    <property type="evidence" value="ECO:0007669"/>
    <property type="project" value="UniProtKB-SubCell"/>
</dbReference>
<evidence type="ECO:0000256" key="11">
    <source>
        <dbReference type="ARBA" id="ARBA00022776"/>
    </source>
</evidence>
<feature type="region of interest" description="Disordered" evidence="18">
    <location>
        <begin position="1101"/>
        <end position="1150"/>
    </location>
</feature>
<feature type="domain" description="TOG" evidence="19">
    <location>
        <begin position="1246"/>
        <end position="1482"/>
    </location>
</feature>
<dbReference type="GO" id="GO:0000776">
    <property type="term" value="C:kinetochore"/>
    <property type="evidence" value="ECO:0007669"/>
    <property type="project" value="UniProtKB-KW"/>
</dbReference>
<dbReference type="Pfam" id="PF12348">
    <property type="entry name" value="CLASP_N"/>
    <property type="match status" value="1"/>
</dbReference>
<dbReference type="InterPro" id="IPR057546">
    <property type="entry name" value="HEAT_GCN1"/>
</dbReference>
<dbReference type="InterPro" id="IPR034085">
    <property type="entry name" value="TOG"/>
</dbReference>
<accession>A0A7L1N9W3</accession>
<feature type="compositionally biased region" description="Low complexity" evidence="18">
    <location>
        <begin position="603"/>
        <end position="633"/>
    </location>
</feature>
<dbReference type="PANTHER" id="PTHR21567:SF28">
    <property type="entry name" value="CLIP-ASSOCIATING PROTEIN 1"/>
    <property type="match status" value="1"/>
</dbReference>
<evidence type="ECO:0000256" key="4">
    <source>
        <dbReference type="ARBA" id="ARBA00004629"/>
    </source>
</evidence>
<dbReference type="GO" id="GO:0043515">
    <property type="term" value="F:kinetochore binding"/>
    <property type="evidence" value="ECO:0007669"/>
    <property type="project" value="TreeGrafter"/>
</dbReference>
<dbReference type="FunFam" id="1.25.10.10:FF:000001">
    <property type="entry name" value="CLIP-associating protein 1 isoform 2"/>
    <property type="match status" value="1"/>
</dbReference>
<dbReference type="InterPro" id="IPR024395">
    <property type="entry name" value="CLASP_N_dom"/>
</dbReference>
<evidence type="ECO:0000256" key="10">
    <source>
        <dbReference type="ARBA" id="ARBA00022737"/>
    </source>
</evidence>
<keyword evidence="21" id="KW-1185">Reference proteome</keyword>
<keyword evidence="11" id="KW-0498">Mitosis</keyword>
<dbReference type="SUPFAM" id="SSF48371">
    <property type="entry name" value="ARM repeat"/>
    <property type="match status" value="2"/>
</dbReference>
<dbReference type="GO" id="GO:0008017">
    <property type="term" value="F:microtubule binding"/>
    <property type="evidence" value="ECO:0007669"/>
    <property type="project" value="TreeGrafter"/>
</dbReference>